<dbReference type="SUPFAM" id="SSF54928">
    <property type="entry name" value="RNA-binding domain, RBD"/>
    <property type="match status" value="1"/>
</dbReference>
<feature type="DNA-binding region" description="Homeobox" evidence="2">
    <location>
        <begin position="137"/>
        <end position="155"/>
    </location>
</feature>
<evidence type="ECO:0000256" key="1">
    <source>
        <dbReference type="ARBA" id="ARBA00004123"/>
    </source>
</evidence>
<dbReference type="SMART" id="SM00389">
    <property type="entry name" value="HOX"/>
    <property type="match status" value="1"/>
</dbReference>
<protein>
    <recommendedName>
        <fullName evidence="4">Homeobox domain-containing protein</fullName>
    </recommendedName>
</protein>
<dbReference type="SUPFAM" id="SSF46689">
    <property type="entry name" value="Homeodomain-like"/>
    <property type="match status" value="1"/>
</dbReference>
<evidence type="ECO:0000313" key="6">
    <source>
        <dbReference type="Proteomes" id="UP000712600"/>
    </source>
</evidence>
<accession>A0A8S9PM39</accession>
<dbReference type="Pfam" id="PF00076">
    <property type="entry name" value="RRM_1"/>
    <property type="match status" value="1"/>
</dbReference>
<dbReference type="GO" id="GO:0003677">
    <property type="term" value="F:DNA binding"/>
    <property type="evidence" value="ECO:0007669"/>
    <property type="project" value="UniProtKB-UniRule"/>
</dbReference>
<dbReference type="Proteomes" id="UP000712600">
    <property type="component" value="Unassembled WGS sequence"/>
</dbReference>
<keyword evidence="2 3" id="KW-0371">Homeobox</keyword>
<keyword evidence="2 3" id="KW-0238">DNA-binding</keyword>
<dbReference type="PANTHER" id="PTHR32343">
    <property type="entry name" value="SERINE/ARGININE-RICH SPLICING FACTOR"/>
    <property type="match status" value="1"/>
</dbReference>
<dbReference type="GO" id="GO:0005634">
    <property type="term" value="C:nucleus"/>
    <property type="evidence" value="ECO:0007669"/>
    <property type="project" value="UniProtKB-SubCell"/>
</dbReference>
<dbReference type="InterPro" id="IPR035979">
    <property type="entry name" value="RBD_domain_sf"/>
</dbReference>
<proteinExistence type="predicted"/>
<evidence type="ECO:0000256" key="2">
    <source>
        <dbReference type="PROSITE-ProRule" id="PRU00108"/>
    </source>
</evidence>
<dbReference type="InterPro" id="IPR009057">
    <property type="entry name" value="Homeodomain-like_sf"/>
</dbReference>
<evidence type="ECO:0000259" key="4">
    <source>
        <dbReference type="PROSITE" id="PS50071"/>
    </source>
</evidence>
<dbReference type="PROSITE" id="PS50071">
    <property type="entry name" value="HOMEOBOX_2"/>
    <property type="match status" value="1"/>
</dbReference>
<feature type="domain" description="Homeobox" evidence="4">
    <location>
        <begin position="135"/>
        <end position="154"/>
    </location>
</feature>
<dbReference type="InterPro" id="IPR000504">
    <property type="entry name" value="RRM_dom"/>
</dbReference>
<dbReference type="AlphaFoldDB" id="A0A8S9PM39"/>
<reference evidence="5" key="1">
    <citation type="submission" date="2019-12" db="EMBL/GenBank/DDBJ databases">
        <title>Genome sequencing and annotation of Brassica cretica.</title>
        <authorList>
            <person name="Studholme D.J."/>
            <person name="Sarris P."/>
        </authorList>
    </citation>
    <scope>NUCLEOTIDE SEQUENCE</scope>
    <source>
        <strain evidence="5">PFS-109/04</strain>
        <tissue evidence="5">Leaf</tissue>
    </source>
</reference>
<dbReference type="Gene3D" id="3.30.70.330">
    <property type="match status" value="1"/>
</dbReference>
<comment type="caution">
    <text evidence="5">The sequence shown here is derived from an EMBL/GenBank/DDBJ whole genome shotgun (WGS) entry which is preliminary data.</text>
</comment>
<name>A0A8S9PM39_BRACR</name>
<keyword evidence="2 3" id="KW-0539">Nucleus</keyword>
<dbReference type="Gene3D" id="1.10.10.60">
    <property type="entry name" value="Homeodomain-like"/>
    <property type="match status" value="1"/>
</dbReference>
<dbReference type="Pfam" id="PF00046">
    <property type="entry name" value="Homeodomain"/>
    <property type="match status" value="1"/>
</dbReference>
<organism evidence="5 6">
    <name type="scientific">Brassica cretica</name>
    <name type="common">Mustard</name>
    <dbReference type="NCBI Taxonomy" id="69181"/>
    <lineage>
        <taxon>Eukaryota</taxon>
        <taxon>Viridiplantae</taxon>
        <taxon>Streptophyta</taxon>
        <taxon>Embryophyta</taxon>
        <taxon>Tracheophyta</taxon>
        <taxon>Spermatophyta</taxon>
        <taxon>Magnoliopsida</taxon>
        <taxon>eudicotyledons</taxon>
        <taxon>Gunneridae</taxon>
        <taxon>Pentapetalae</taxon>
        <taxon>rosids</taxon>
        <taxon>malvids</taxon>
        <taxon>Brassicales</taxon>
        <taxon>Brassicaceae</taxon>
        <taxon>Brassiceae</taxon>
        <taxon>Brassica</taxon>
    </lineage>
</organism>
<comment type="subcellular location">
    <subcellularLocation>
        <location evidence="1 2 3">Nucleus</location>
    </subcellularLocation>
</comment>
<dbReference type="GO" id="GO:0003723">
    <property type="term" value="F:RNA binding"/>
    <property type="evidence" value="ECO:0007669"/>
    <property type="project" value="InterPro"/>
</dbReference>
<dbReference type="InterPro" id="IPR001356">
    <property type="entry name" value="HD"/>
</dbReference>
<dbReference type="InterPro" id="IPR012677">
    <property type="entry name" value="Nucleotide-bd_a/b_plait_sf"/>
</dbReference>
<gene>
    <name evidence="5" type="ORF">F2Q69_00002907</name>
</gene>
<dbReference type="PANTHER" id="PTHR32343:SF16">
    <property type="entry name" value="RNA-BINDING (RRM_RBD_RNP MOTIFS) FAMILY PROTEIN"/>
    <property type="match status" value="1"/>
</dbReference>
<evidence type="ECO:0000256" key="3">
    <source>
        <dbReference type="RuleBase" id="RU000682"/>
    </source>
</evidence>
<sequence length="172" mass="19804">MYPCGYVAEVTNLSPRATEKDVQSFFSHCGIVELVEITGCQGDDALTAYVTFRDAYALDMALLLTGATIVDQTVWISMYGVYLHESNNLTREGDYTLTIMSLMNVQEDHQSDDEENLSAGAREEDKTSLKHWGCMQPRQIAVWFQNRRARWKTRQLERDYDSLNKQFLKFPQ</sequence>
<evidence type="ECO:0000313" key="5">
    <source>
        <dbReference type="EMBL" id="KAF3515171.1"/>
    </source>
</evidence>
<dbReference type="CDD" id="cd00086">
    <property type="entry name" value="homeodomain"/>
    <property type="match status" value="1"/>
</dbReference>
<dbReference type="EMBL" id="QGKX02001521">
    <property type="protein sequence ID" value="KAF3515171.1"/>
    <property type="molecule type" value="Genomic_DNA"/>
</dbReference>